<proteinExistence type="inferred from homology"/>
<dbReference type="PANTHER" id="PTHR38103">
    <property type="entry name" value="RECOMBINATION-ASSOCIATED PROTEIN RDGC"/>
    <property type="match status" value="1"/>
</dbReference>
<keyword evidence="8" id="KW-1185">Reference proteome</keyword>
<dbReference type="Pfam" id="PF04381">
    <property type="entry name" value="RdgC"/>
    <property type="match status" value="1"/>
</dbReference>
<keyword evidence="5" id="KW-0233">DNA recombination</keyword>
<dbReference type="Proteomes" id="UP001365405">
    <property type="component" value="Unassembled WGS sequence"/>
</dbReference>
<comment type="subcellular location">
    <subcellularLocation>
        <location evidence="1">Cytoplasm</location>
        <location evidence="1">Nucleoid</location>
    </subcellularLocation>
</comment>
<dbReference type="NCBIfam" id="NF001464">
    <property type="entry name" value="PRK00321.1-5"/>
    <property type="match status" value="1"/>
</dbReference>
<organism evidence="7 8">
    <name type="scientific">Pseudaquabacterium inlustre</name>
    <dbReference type="NCBI Taxonomy" id="2984192"/>
    <lineage>
        <taxon>Bacteria</taxon>
        <taxon>Pseudomonadati</taxon>
        <taxon>Pseudomonadota</taxon>
        <taxon>Betaproteobacteria</taxon>
        <taxon>Burkholderiales</taxon>
        <taxon>Sphaerotilaceae</taxon>
        <taxon>Pseudaquabacterium</taxon>
    </lineage>
</organism>
<evidence type="ECO:0000256" key="6">
    <source>
        <dbReference type="SAM" id="MobiDB-lite"/>
    </source>
</evidence>
<evidence type="ECO:0000256" key="2">
    <source>
        <dbReference type="ARBA" id="ARBA00008657"/>
    </source>
</evidence>
<sequence length="336" mass="36098">MFKNLLIYRIVPEWTVDFADLDAALGKARFTECGATQPVSLGWTSPRGDAHAALVESVAGHWLMSLMVERKLVPGSVIKRQVDALAAKIEQDTGRKPGRKAKQDLKDQALQELLPQAFTKRGSVRVWLAPEERLLAIDCGSQSKADEVLTALTEALPGFAARPINTAMSPAAAMAEWLVSGEAPAGFTIDRDCELKAADGEKPAVRYARHTLEIAEIREHIAAGKQPTRLALTWNGRVSFVLTEGLQVKRIAFEDGVFEKQPGASRDENFDADAAISTGELLPMIGDLLDALGGEQALGDVAPSVMPDNLARNPPVPAALNPAAMDVPPWENAPAA</sequence>
<evidence type="ECO:0000256" key="5">
    <source>
        <dbReference type="ARBA" id="ARBA00023172"/>
    </source>
</evidence>
<name>A0ABU9CKG5_9BURK</name>
<dbReference type="PANTHER" id="PTHR38103:SF1">
    <property type="entry name" value="RECOMBINATION-ASSOCIATED PROTEIN RDGC"/>
    <property type="match status" value="1"/>
</dbReference>
<dbReference type="InterPro" id="IPR007476">
    <property type="entry name" value="RdgC"/>
</dbReference>
<gene>
    <name evidence="7" type="ORF">AACH10_18910</name>
</gene>
<protein>
    <recommendedName>
        <fullName evidence="3">Recombination-associated protein RdgC</fullName>
    </recommendedName>
</protein>
<reference evidence="7 8" key="1">
    <citation type="submission" date="2024-04" db="EMBL/GenBank/DDBJ databases">
        <title>Novel species of the genus Ideonella isolated from streams.</title>
        <authorList>
            <person name="Lu H."/>
        </authorList>
    </citation>
    <scope>NUCLEOTIDE SEQUENCE [LARGE SCALE GENOMIC DNA]</scope>
    <source>
        <strain evidence="7 8">DXS22W</strain>
    </source>
</reference>
<accession>A0ABU9CKG5</accession>
<comment type="similarity">
    <text evidence="2">Belongs to the RdgC family.</text>
</comment>
<feature type="region of interest" description="Disordered" evidence="6">
    <location>
        <begin position="317"/>
        <end position="336"/>
    </location>
</feature>
<dbReference type="EMBL" id="JBBUTH010000009">
    <property type="protein sequence ID" value="MEK8052330.1"/>
    <property type="molecule type" value="Genomic_DNA"/>
</dbReference>
<comment type="caution">
    <text evidence="7">The sequence shown here is derived from an EMBL/GenBank/DDBJ whole genome shotgun (WGS) entry which is preliminary data.</text>
</comment>
<evidence type="ECO:0000313" key="8">
    <source>
        <dbReference type="Proteomes" id="UP001365405"/>
    </source>
</evidence>
<dbReference type="NCBIfam" id="NF001463">
    <property type="entry name" value="PRK00321.1-4"/>
    <property type="match status" value="1"/>
</dbReference>
<evidence type="ECO:0000313" key="7">
    <source>
        <dbReference type="EMBL" id="MEK8052330.1"/>
    </source>
</evidence>
<evidence type="ECO:0000256" key="1">
    <source>
        <dbReference type="ARBA" id="ARBA00004453"/>
    </source>
</evidence>
<dbReference type="RefSeq" id="WP_341412042.1">
    <property type="nucleotide sequence ID" value="NZ_JBBUTH010000009.1"/>
</dbReference>
<evidence type="ECO:0000256" key="3">
    <source>
        <dbReference type="ARBA" id="ARBA00022296"/>
    </source>
</evidence>
<evidence type="ECO:0000256" key="4">
    <source>
        <dbReference type="ARBA" id="ARBA00022490"/>
    </source>
</evidence>
<keyword evidence="4" id="KW-0963">Cytoplasm</keyword>